<evidence type="ECO:0000313" key="1">
    <source>
        <dbReference type="EMBL" id="KAK8849020.1"/>
    </source>
</evidence>
<sequence length="20" mass="2342">MLLGAWTWTLDDETSNKRTC</sequence>
<dbReference type="Proteomes" id="UP001390339">
    <property type="component" value="Unassembled WGS sequence"/>
</dbReference>
<organism evidence="1 2">
    <name type="scientific">Apiospora arundinis</name>
    <dbReference type="NCBI Taxonomy" id="335852"/>
    <lineage>
        <taxon>Eukaryota</taxon>
        <taxon>Fungi</taxon>
        <taxon>Dikarya</taxon>
        <taxon>Ascomycota</taxon>
        <taxon>Pezizomycotina</taxon>
        <taxon>Sordariomycetes</taxon>
        <taxon>Xylariomycetidae</taxon>
        <taxon>Amphisphaeriales</taxon>
        <taxon>Apiosporaceae</taxon>
        <taxon>Apiospora</taxon>
    </lineage>
</organism>
<reference evidence="1 2" key="1">
    <citation type="journal article" date="2024" name="IMA Fungus">
        <title>Apiospora arundinis, a panoply of carbohydrate-active enzymes and secondary metabolites.</title>
        <authorList>
            <person name="Sorensen T."/>
            <person name="Petersen C."/>
            <person name="Muurmann A.T."/>
            <person name="Christiansen J.V."/>
            <person name="Brundto M.L."/>
            <person name="Overgaard C.K."/>
            <person name="Boysen A.T."/>
            <person name="Wollenberg R.D."/>
            <person name="Larsen T.O."/>
            <person name="Sorensen J.L."/>
            <person name="Nielsen K.L."/>
            <person name="Sondergaard T.E."/>
        </authorList>
    </citation>
    <scope>NUCLEOTIDE SEQUENCE [LARGE SCALE GENOMIC DNA]</scope>
    <source>
        <strain evidence="1 2">AAU 773</strain>
    </source>
</reference>
<keyword evidence="2" id="KW-1185">Reference proteome</keyword>
<name>A0ABR2HLN8_9PEZI</name>
<dbReference type="EMBL" id="JAPCWZ010000010">
    <property type="protein sequence ID" value="KAK8849020.1"/>
    <property type="molecule type" value="Genomic_DNA"/>
</dbReference>
<protein>
    <submittedName>
        <fullName evidence="1">Uncharacterized protein</fullName>
    </submittedName>
</protein>
<gene>
    <name evidence="1" type="ORF">PGQ11_015500</name>
</gene>
<accession>A0ABR2HLN8</accession>
<evidence type="ECO:0000313" key="2">
    <source>
        <dbReference type="Proteomes" id="UP001390339"/>
    </source>
</evidence>
<comment type="caution">
    <text evidence="1">The sequence shown here is derived from an EMBL/GenBank/DDBJ whole genome shotgun (WGS) entry which is preliminary data.</text>
</comment>
<proteinExistence type="predicted"/>